<dbReference type="OrthoDB" id="3223806at2759"/>
<dbReference type="Pfam" id="PF00656">
    <property type="entry name" value="Peptidase_C14"/>
    <property type="match status" value="1"/>
</dbReference>
<protein>
    <recommendedName>
        <fullName evidence="3">Peptidase C14 caspase domain-containing protein</fullName>
    </recommendedName>
</protein>
<dbReference type="GO" id="GO:0005737">
    <property type="term" value="C:cytoplasm"/>
    <property type="evidence" value="ECO:0007669"/>
    <property type="project" value="TreeGrafter"/>
</dbReference>
<reference evidence="4 5" key="1">
    <citation type="journal article" date="2016" name="Mol. Biol. Evol.">
        <title>Comparative Genomics of Early-Diverging Mushroom-Forming Fungi Provides Insights into the Origins of Lignocellulose Decay Capabilities.</title>
        <authorList>
            <person name="Nagy L.G."/>
            <person name="Riley R."/>
            <person name="Tritt A."/>
            <person name="Adam C."/>
            <person name="Daum C."/>
            <person name="Floudas D."/>
            <person name="Sun H."/>
            <person name="Yadav J.S."/>
            <person name="Pangilinan J."/>
            <person name="Larsson K.H."/>
            <person name="Matsuura K."/>
            <person name="Barry K."/>
            <person name="Labutti K."/>
            <person name="Kuo R."/>
            <person name="Ohm R.A."/>
            <person name="Bhattacharya S.S."/>
            <person name="Shirouzu T."/>
            <person name="Yoshinaga Y."/>
            <person name="Martin F.M."/>
            <person name="Grigoriev I.V."/>
            <person name="Hibbett D.S."/>
        </authorList>
    </citation>
    <scope>NUCLEOTIDE SEQUENCE [LARGE SCALE GENOMIC DNA]</scope>
    <source>
        <strain evidence="4 5">HHB12733</strain>
    </source>
</reference>
<proteinExistence type="inferred from homology"/>
<dbReference type="EMBL" id="KV424072">
    <property type="protein sequence ID" value="KZT52265.1"/>
    <property type="molecule type" value="Genomic_DNA"/>
</dbReference>
<accession>A0A165D7X5</accession>
<dbReference type="PANTHER" id="PTHR48104:SF30">
    <property type="entry name" value="METACASPASE-1"/>
    <property type="match status" value="1"/>
</dbReference>
<feature type="region of interest" description="Disordered" evidence="2">
    <location>
        <begin position="203"/>
        <end position="226"/>
    </location>
</feature>
<dbReference type="Proteomes" id="UP000076842">
    <property type="component" value="Unassembled WGS sequence"/>
</dbReference>
<dbReference type="PANTHER" id="PTHR48104">
    <property type="entry name" value="METACASPASE-4"/>
    <property type="match status" value="1"/>
</dbReference>
<evidence type="ECO:0000313" key="5">
    <source>
        <dbReference type="Proteomes" id="UP000076842"/>
    </source>
</evidence>
<gene>
    <name evidence="4" type="ORF">CALCODRAFT_520828</name>
</gene>
<feature type="domain" description="Peptidase C14 caspase" evidence="3">
    <location>
        <begin position="17"/>
        <end position="296"/>
    </location>
</feature>
<keyword evidence="5" id="KW-1185">Reference proteome</keyword>
<sequence length="309" mass="34000">MATPFSLYDESTPPHLRRAYLIGISYKNHSNRLARLKEPHHDVQRMKEWLIEEGCPEENIMVATDEKGIESTTYTAIMNGIEALIAPAIADPTQPYSLLFYYAGHGTLELDPTGREKYNQDTDGHPLDQITTIGSLTNADVTRNGNMLHALTPSITVVTSDNSSLESQESSTHRPPPLTFVENCISASVTVPATPANATTLQLLEPGPSPSVPRPASAPPEPGSRVRERPLIEADVICIGAGRDDDLSADWHSLARVVPVICRSTNNRGTLTYARLLSHLDWEMSELDQVPQLSSSRDLAGHWDTIYRL</sequence>
<dbReference type="InParanoid" id="A0A165D7X5"/>
<dbReference type="AlphaFoldDB" id="A0A165D7X5"/>
<dbReference type="GO" id="GO:0006508">
    <property type="term" value="P:proteolysis"/>
    <property type="evidence" value="ECO:0007669"/>
    <property type="project" value="InterPro"/>
</dbReference>
<name>A0A165D7X5_9BASI</name>
<feature type="compositionally biased region" description="Pro residues" evidence="2">
    <location>
        <begin position="207"/>
        <end position="222"/>
    </location>
</feature>
<evidence type="ECO:0000256" key="1">
    <source>
        <dbReference type="ARBA" id="ARBA00009005"/>
    </source>
</evidence>
<dbReference type="InterPro" id="IPR011600">
    <property type="entry name" value="Pept_C14_caspase"/>
</dbReference>
<comment type="similarity">
    <text evidence="1">Belongs to the peptidase C14B family.</text>
</comment>
<evidence type="ECO:0000256" key="2">
    <source>
        <dbReference type="SAM" id="MobiDB-lite"/>
    </source>
</evidence>
<organism evidence="4 5">
    <name type="scientific">Calocera cornea HHB12733</name>
    <dbReference type="NCBI Taxonomy" id="1353952"/>
    <lineage>
        <taxon>Eukaryota</taxon>
        <taxon>Fungi</taxon>
        <taxon>Dikarya</taxon>
        <taxon>Basidiomycota</taxon>
        <taxon>Agaricomycotina</taxon>
        <taxon>Dacrymycetes</taxon>
        <taxon>Dacrymycetales</taxon>
        <taxon>Dacrymycetaceae</taxon>
        <taxon>Calocera</taxon>
    </lineage>
</organism>
<dbReference type="Gene3D" id="3.40.50.12660">
    <property type="match status" value="2"/>
</dbReference>
<dbReference type="GO" id="GO:0004197">
    <property type="term" value="F:cysteine-type endopeptidase activity"/>
    <property type="evidence" value="ECO:0007669"/>
    <property type="project" value="InterPro"/>
</dbReference>
<evidence type="ECO:0000313" key="4">
    <source>
        <dbReference type="EMBL" id="KZT52265.1"/>
    </source>
</evidence>
<dbReference type="InterPro" id="IPR050452">
    <property type="entry name" value="Metacaspase"/>
</dbReference>
<evidence type="ECO:0000259" key="3">
    <source>
        <dbReference type="Pfam" id="PF00656"/>
    </source>
</evidence>